<dbReference type="SUPFAM" id="SSF56112">
    <property type="entry name" value="Protein kinase-like (PK-like)"/>
    <property type="match status" value="1"/>
</dbReference>
<evidence type="ECO:0000259" key="12">
    <source>
        <dbReference type="PROSITE" id="PS50011"/>
    </source>
</evidence>
<feature type="domain" description="C3H1-type" evidence="13">
    <location>
        <begin position="46"/>
        <end position="75"/>
    </location>
</feature>
<feature type="region of interest" description="Disordered" evidence="11">
    <location>
        <begin position="240"/>
        <end position="278"/>
    </location>
</feature>
<feature type="compositionally biased region" description="Low complexity" evidence="11">
    <location>
        <begin position="95"/>
        <end position="116"/>
    </location>
</feature>
<sequence>MSSPTDPSTVTCRYWATSGTCFFGDQCNFSHSLEERGNVAKSGAVPKKEKACRNLLLTGYCKDENGGCEYNHDIVGITRMDPPGSAQLNSAKPLATSSAPTAPGNAPAAAPTLASPKKPGTPGASSLVQTLQARSILPVSAPAFVPAAVAAAQRAALNAWGGITPGKGGGGDGTSPGGGANGTATGEGGNGAEARALEVLKVDGVEQAKVSKSGDSSGVSVGLALSSSVGFGSQGLQAVSTGVHTSSSSAPGTPTGGNTPSGTPQPSPVKPRTAESGVSLAMSAAPSMKSLPANINAAPFIPKSASLNPSSGATGAATSVATSRVANANAAPFVPNNLTGAPKFYQRSNSTPGVGYGALPGQGPFNPGVNTARGDSTMSPRMGGGAPVHGQGGGMGAMNSPRGVGGPAGMGPFDVQRRQMSQFHQQALHQQQHAAAAVRGRGVSLPQYAQQGLDNSHRPYSGPASFGLPEGDDPALGMSSMSPPHPRGGPRFGNNQFLEGGQPNHRLQDAMSALKMGDGGGRFGGNPSLNRSLSAMGMMSPRDEYRSRTPPMPGMMTSAPASPMKQQMGRATPPLTSQGLGRPRPGGPMQPFGQRSNSPSLGGPVPTAATQVGGATYFFGPGQGAGPSQMGLGGHVSMGPAGGFGLGPGRPDHNRNRTVIRPGTVQMASKFLPESLREEIQQRAALVQAQIDPEQDISDLPEFVGRFHTLYPLESSEADGMSSLGVRTTVFKGISSTDGLAYAIRRIDHRQVIPTAELATAANETIERWSHLAGHPHVGVMREAFVSKEIEDSPALYFAYDYYPGAVSLENAHLQQEQSGGVVHLTVTEDELWSYTIQLATALRAIHGAGLIARGGALDASKVLITSRGRIRLCSVGFLDVLHGDPGEDKQFLQRIDLAEMGRLLLSLACGSAMNASLDFMAAHYSPELVRITQALIASSPDNHEVGGLASIKQLTNVLGDRMFSSLEHCHVYADHLMDELEKESENGRLLRIIIKCSMINERPDDDVAESNWSETGDRYLLKLFRDFVFHQTTEEGKPAMDWGHIIEALNKLDAGVSEKVTLLSRDEQSLLVASYKDLKRCLEGTYSELQAKASNVKRRPSYQPNPLLLGSQPMGATQGMGLR</sequence>
<evidence type="ECO:0000256" key="9">
    <source>
        <dbReference type="ARBA" id="ARBA00023054"/>
    </source>
</evidence>
<feature type="zinc finger region" description="C3H1-type" evidence="10">
    <location>
        <begin position="6"/>
        <end position="34"/>
    </location>
</feature>
<keyword evidence="4 10" id="KW-0479">Metal-binding</keyword>
<feature type="domain" description="Protein kinase" evidence="12">
    <location>
        <begin position="713"/>
        <end position="1021"/>
    </location>
</feature>
<dbReference type="InterPro" id="IPR041332">
    <property type="entry name" value="Pan3_CK"/>
</dbReference>
<evidence type="ECO:0000256" key="4">
    <source>
        <dbReference type="ARBA" id="ARBA00022723"/>
    </source>
</evidence>
<keyword evidence="7 10" id="KW-0862">Zinc</keyword>
<evidence type="ECO:0000256" key="7">
    <source>
        <dbReference type="ARBA" id="ARBA00022833"/>
    </source>
</evidence>
<dbReference type="Pfam" id="PF00642">
    <property type="entry name" value="zf-CCCH"/>
    <property type="match status" value="1"/>
</dbReference>
<keyword evidence="2" id="KW-0963">Cytoplasm</keyword>
<evidence type="ECO:0000256" key="2">
    <source>
        <dbReference type="ARBA" id="ARBA00022490"/>
    </source>
</evidence>
<dbReference type="InterPro" id="IPR030844">
    <property type="entry name" value="PAN3"/>
</dbReference>
<feature type="zinc finger region" description="C3H1-type" evidence="10">
    <location>
        <begin position="46"/>
        <end position="75"/>
    </location>
</feature>
<evidence type="ECO:0000313" key="15">
    <source>
        <dbReference type="Proteomes" id="UP000054558"/>
    </source>
</evidence>
<dbReference type="GO" id="GO:0008270">
    <property type="term" value="F:zinc ion binding"/>
    <property type="evidence" value="ECO:0007669"/>
    <property type="project" value="UniProtKB-KW"/>
</dbReference>
<dbReference type="EMBL" id="DF237406">
    <property type="protein sequence ID" value="GAQ88769.1"/>
    <property type="molecule type" value="Genomic_DNA"/>
</dbReference>
<feature type="compositionally biased region" description="Low complexity" evidence="11">
    <location>
        <begin position="245"/>
        <end position="262"/>
    </location>
</feature>
<dbReference type="GO" id="GO:0031251">
    <property type="term" value="C:PAN complex"/>
    <property type="evidence" value="ECO:0000318"/>
    <property type="project" value="GO_Central"/>
</dbReference>
<evidence type="ECO:0000259" key="13">
    <source>
        <dbReference type="PROSITE" id="PS50103"/>
    </source>
</evidence>
<feature type="region of interest" description="Disordered" evidence="11">
    <location>
        <begin position="81"/>
        <end position="126"/>
    </location>
</feature>
<dbReference type="PROSITE" id="PS50103">
    <property type="entry name" value="ZF_C3H1"/>
    <property type="match status" value="2"/>
</dbReference>
<dbReference type="InterPro" id="IPR011009">
    <property type="entry name" value="Kinase-like_dom_sf"/>
</dbReference>
<dbReference type="SMART" id="SM00356">
    <property type="entry name" value="ZnF_C3H1"/>
    <property type="match status" value="2"/>
</dbReference>
<gene>
    <name evidence="14" type="ORF">KFL_004570110</name>
</gene>
<dbReference type="Gene3D" id="1.10.287.3700">
    <property type="match status" value="1"/>
</dbReference>
<name>A0A1Y1IH13_KLENI</name>
<dbReference type="GO" id="GO:0008143">
    <property type="term" value="F:poly(A) binding"/>
    <property type="evidence" value="ECO:0000318"/>
    <property type="project" value="GO_Central"/>
</dbReference>
<dbReference type="GO" id="GO:0000289">
    <property type="term" value="P:nuclear-transcribed mRNA poly(A) tail shortening"/>
    <property type="evidence" value="ECO:0000318"/>
    <property type="project" value="GO_Central"/>
</dbReference>
<dbReference type="GO" id="GO:0005524">
    <property type="term" value="F:ATP binding"/>
    <property type="evidence" value="ECO:0007669"/>
    <property type="project" value="UniProtKB-KW"/>
</dbReference>
<dbReference type="Gene3D" id="4.10.1000.10">
    <property type="entry name" value="Zinc finger, CCCH-type"/>
    <property type="match status" value="1"/>
</dbReference>
<dbReference type="OrthoDB" id="204958at2759"/>
<dbReference type="PANTHER" id="PTHR12272:SF11">
    <property type="entry name" value="PAN2-PAN3 DEADENYLATION COMPLEX SUBUNIT PAN3"/>
    <property type="match status" value="1"/>
</dbReference>
<dbReference type="Pfam" id="PF25586">
    <property type="entry name" value="zf-CCCH_PAN3"/>
    <property type="match status" value="1"/>
</dbReference>
<dbReference type="InterPro" id="IPR000571">
    <property type="entry name" value="Znf_CCCH"/>
</dbReference>
<evidence type="ECO:0000256" key="6">
    <source>
        <dbReference type="ARBA" id="ARBA00022771"/>
    </source>
</evidence>
<dbReference type="OMA" id="ELECSAM"/>
<dbReference type="InterPro" id="IPR000719">
    <property type="entry name" value="Prot_kinase_dom"/>
</dbReference>
<organism evidence="14 15">
    <name type="scientific">Klebsormidium nitens</name>
    <name type="common">Green alga</name>
    <name type="synonym">Ulothrix nitens</name>
    <dbReference type="NCBI Taxonomy" id="105231"/>
    <lineage>
        <taxon>Eukaryota</taxon>
        <taxon>Viridiplantae</taxon>
        <taxon>Streptophyta</taxon>
        <taxon>Klebsormidiophyceae</taxon>
        <taxon>Klebsormidiales</taxon>
        <taxon>Klebsormidiaceae</taxon>
        <taxon>Klebsormidium</taxon>
    </lineage>
</organism>
<dbReference type="PROSITE" id="PS50011">
    <property type="entry name" value="PROTEIN_KINASE_DOM"/>
    <property type="match status" value="1"/>
</dbReference>
<keyword evidence="14" id="KW-0808">Transferase</keyword>
<feature type="region of interest" description="Disordered" evidence="11">
    <location>
        <begin position="451"/>
        <end position="495"/>
    </location>
</feature>
<dbReference type="Proteomes" id="UP000054558">
    <property type="component" value="Unassembled WGS sequence"/>
</dbReference>
<dbReference type="Gene3D" id="6.10.250.3160">
    <property type="match status" value="1"/>
</dbReference>
<feature type="region of interest" description="Disordered" evidence="11">
    <location>
        <begin position="1096"/>
        <end position="1124"/>
    </location>
</feature>
<evidence type="ECO:0000256" key="5">
    <source>
        <dbReference type="ARBA" id="ARBA00022741"/>
    </source>
</evidence>
<evidence type="ECO:0000256" key="3">
    <source>
        <dbReference type="ARBA" id="ARBA00022664"/>
    </source>
</evidence>
<dbReference type="FunFam" id="1.10.287.3700:FF:000001">
    <property type="entry name" value="PAN2-PAN3 deadenylation complex subunit PAN3"/>
    <property type="match status" value="1"/>
</dbReference>
<keyword evidence="14" id="KW-0418">Kinase</keyword>
<evidence type="ECO:0000256" key="1">
    <source>
        <dbReference type="ARBA" id="ARBA00004496"/>
    </source>
</evidence>
<keyword evidence="3" id="KW-0507">mRNA processing</keyword>
<evidence type="ECO:0000313" key="14">
    <source>
        <dbReference type="EMBL" id="GAQ88769.1"/>
    </source>
</evidence>
<evidence type="ECO:0000256" key="10">
    <source>
        <dbReference type="PROSITE-ProRule" id="PRU00723"/>
    </source>
</evidence>
<dbReference type="Gene3D" id="1.10.510.10">
    <property type="entry name" value="Transferase(Phosphotransferase) domain 1"/>
    <property type="match status" value="1"/>
</dbReference>
<dbReference type="SUPFAM" id="SSF90229">
    <property type="entry name" value="CCCH zinc finger"/>
    <property type="match status" value="1"/>
</dbReference>
<feature type="region of interest" description="Disordered" evidence="11">
    <location>
        <begin position="167"/>
        <end position="190"/>
    </location>
</feature>
<dbReference type="GO" id="GO:0000932">
    <property type="term" value="C:P-body"/>
    <property type="evidence" value="ECO:0000318"/>
    <property type="project" value="GO_Central"/>
</dbReference>
<keyword evidence="9" id="KW-0175">Coiled coil</keyword>
<evidence type="ECO:0000256" key="11">
    <source>
        <dbReference type="SAM" id="MobiDB-lite"/>
    </source>
</evidence>
<dbReference type="GO" id="GO:0004672">
    <property type="term" value="F:protein kinase activity"/>
    <property type="evidence" value="ECO:0007669"/>
    <property type="project" value="InterPro"/>
</dbReference>
<proteinExistence type="predicted"/>
<feature type="region of interest" description="Disordered" evidence="11">
    <location>
        <begin position="541"/>
        <end position="604"/>
    </location>
</feature>
<keyword evidence="15" id="KW-1185">Reference proteome</keyword>
<keyword evidence="5" id="KW-0547">Nucleotide-binding</keyword>
<dbReference type="Pfam" id="PF18101">
    <property type="entry name" value="Pan3_CK"/>
    <property type="match status" value="1"/>
</dbReference>
<dbReference type="STRING" id="105231.A0A1Y1IH13"/>
<reference evidence="14 15" key="1">
    <citation type="journal article" date="2014" name="Nat. Commun.">
        <title>Klebsormidium flaccidum genome reveals primary factors for plant terrestrial adaptation.</title>
        <authorList>
            <person name="Hori K."/>
            <person name="Maruyama F."/>
            <person name="Fujisawa T."/>
            <person name="Togashi T."/>
            <person name="Yamamoto N."/>
            <person name="Seo M."/>
            <person name="Sato S."/>
            <person name="Yamada T."/>
            <person name="Mori H."/>
            <person name="Tajima N."/>
            <person name="Moriyama T."/>
            <person name="Ikeuchi M."/>
            <person name="Watanabe M."/>
            <person name="Wada H."/>
            <person name="Kobayashi K."/>
            <person name="Saito M."/>
            <person name="Masuda T."/>
            <person name="Sasaki-Sekimoto Y."/>
            <person name="Mashiguchi K."/>
            <person name="Awai K."/>
            <person name="Shimojima M."/>
            <person name="Masuda S."/>
            <person name="Iwai M."/>
            <person name="Nobusawa T."/>
            <person name="Narise T."/>
            <person name="Kondo S."/>
            <person name="Saito H."/>
            <person name="Sato R."/>
            <person name="Murakawa M."/>
            <person name="Ihara Y."/>
            <person name="Oshima-Yamada Y."/>
            <person name="Ohtaka K."/>
            <person name="Satoh M."/>
            <person name="Sonobe K."/>
            <person name="Ishii M."/>
            <person name="Ohtani R."/>
            <person name="Kanamori-Sato M."/>
            <person name="Honoki R."/>
            <person name="Miyazaki D."/>
            <person name="Mochizuki H."/>
            <person name="Umetsu J."/>
            <person name="Higashi K."/>
            <person name="Shibata D."/>
            <person name="Kamiya Y."/>
            <person name="Sato N."/>
            <person name="Nakamura Y."/>
            <person name="Tabata S."/>
            <person name="Ida S."/>
            <person name="Kurokawa K."/>
            <person name="Ohta H."/>
        </authorList>
    </citation>
    <scope>NUCLEOTIDE SEQUENCE [LARGE SCALE GENOMIC DNA]</scope>
    <source>
        <strain evidence="14 15">NIES-2285</strain>
    </source>
</reference>
<feature type="domain" description="C3H1-type" evidence="13">
    <location>
        <begin position="6"/>
        <end position="34"/>
    </location>
</feature>
<dbReference type="AlphaFoldDB" id="A0A1Y1IH13"/>
<protein>
    <submittedName>
        <fullName evidence="14">Putative CCCH zinc finger-containing protein kinase</fullName>
    </submittedName>
</protein>
<comment type="subcellular location">
    <subcellularLocation>
        <location evidence="1">Cytoplasm</location>
    </subcellularLocation>
</comment>
<dbReference type="InterPro" id="IPR036855">
    <property type="entry name" value="Znf_CCCH_sf"/>
</dbReference>
<accession>A0A1Y1IH13</accession>
<dbReference type="Gene3D" id="1.20.5.5160">
    <property type="match status" value="1"/>
</dbReference>
<keyword evidence="6 10" id="KW-0863">Zinc-finger</keyword>
<evidence type="ECO:0000256" key="8">
    <source>
        <dbReference type="ARBA" id="ARBA00022840"/>
    </source>
</evidence>
<keyword evidence="8" id="KW-0067">ATP-binding</keyword>
<dbReference type="PANTHER" id="PTHR12272">
    <property type="entry name" value="DEADENYLATION COMPLEX SUBUNIT PAN3"/>
    <property type="match status" value="1"/>
</dbReference>
<dbReference type="GO" id="GO:0006397">
    <property type="term" value="P:mRNA processing"/>
    <property type="evidence" value="ECO:0007669"/>
    <property type="project" value="UniProtKB-KW"/>
</dbReference>